<evidence type="ECO:0000256" key="11">
    <source>
        <dbReference type="ARBA" id="ARBA00023277"/>
    </source>
</evidence>
<evidence type="ECO:0000256" key="6">
    <source>
        <dbReference type="ARBA" id="ARBA00023001"/>
    </source>
</evidence>
<keyword evidence="18" id="KW-0378">Hydrolase</keyword>
<evidence type="ECO:0000313" key="18">
    <source>
        <dbReference type="EMBL" id="KAK0616300.1"/>
    </source>
</evidence>
<evidence type="ECO:0000256" key="8">
    <source>
        <dbReference type="ARBA" id="ARBA00023008"/>
    </source>
</evidence>
<dbReference type="CDD" id="cd21175">
    <property type="entry name" value="LPMO_AA9"/>
    <property type="match status" value="1"/>
</dbReference>
<keyword evidence="5" id="KW-0732">Signal</keyword>
<dbReference type="EMBL" id="JAULSU010000005">
    <property type="protein sequence ID" value="KAK0616300.1"/>
    <property type="molecule type" value="Genomic_DNA"/>
</dbReference>
<keyword evidence="6" id="KW-0136">Cellulose degradation</keyword>
<keyword evidence="11" id="KW-0119">Carbohydrate metabolism</keyword>
<dbReference type="PANTHER" id="PTHR33353:SF11">
    <property type="entry name" value="GLYCOSYLHYDROLASE FAMILY 61-7 PROTEIN"/>
    <property type="match status" value="1"/>
</dbReference>
<comment type="similarity">
    <text evidence="13">Belongs to the polysaccharide monooxygenase AA9 family.</text>
</comment>
<reference evidence="18" key="1">
    <citation type="submission" date="2023-06" db="EMBL/GenBank/DDBJ databases">
        <title>Genome-scale phylogeny and comparative genomics of the fungal order Sordariales.</title>
        <authorList>
            <consortium name="Lawrence Berkeley National Laboratory"/>
            <person name="Hensen N."/>
            <person name="Bonometti L."/>
            <person name="Westerberg I."/>
            <person name="Brannstrom I.O."/>
            <person name="Guillou S."/>
            <person name="Cros-Aarteil S."/>
            <person name="Calhoun S."/>
            <person name="Haridas S."/>
            <person name="Kuo A."/>
            <person name="Mondo S."/>
            <person name="Pangilinan J."/>
            <person name="Riley R."/>
            <person name="Labutti K."/>
            <person name="Andreopoulos B."/>
            <person name="Lipzen A."/>
            <person name="Chen C."/>
            <person name="Yanf M."/>
            <person name="Daum C."/>
            <person name="Ng V."/>
            <person name="Clum A."/>
            <person name="Steindorff A."/>
            <person name="Ohm R."/>
            <person name="Martin F."/>
            <person name="Silar P."/>
            <person name="Natvig D."/>
            <person name="Lalanne C."/>
            <person name="Gautier V."/>
            <person name="Ament-Velasquez S.L."/>
            <person name="Kruys A."/>
            <person name="Hutchinson M.I."/>
            <person name="Powell A.J."/>
            <person name="Barry K."/>
            <person name="Miller A.N."/>
            <person name="Grigoriev I.V."/>
            <person name="Debuchy R."/>
            <person name="Gladieux P."/>
            <person name="Thoren M.H."/>
            <person name="Johannesson H."/>
        </authorList>
    </citation>
    <scope>NUCLEOTIDE SEQUENCE</scope>
    <source>
        <strain evidence="18">CBS 606.72</strain>
    </source>
</reference>
<dbReference type="GO" id="GO:0004497">
    <property type="term" value="F:monooxygenase activity"/>
    <property type="evidence" value="ECO:0007669"/>
    <property type="project" value="UniProtKB-KW"/>
</dbReference>
<dbReference type="GO" id="GO:0030245">
    <property type="term" value="P:cellulose catabolic process"/>
    <property type="evidence" value="ECO:0007669"/>
    <property type="project" value="UniProtKB-KW"/>
</dbReference>
<evidence type="ECO:0000256" key="15">
    <source>
        <dbReference type="ARBA" id="ARBA00047174"/>
    </source>
</evidence>
<dbReference type="PANTHER" id="PTHR33353">
    <property type="entry name" value="PUTATIVE (AFU_ORTHOLOGUE AFUA_1G12560)-RELATED"/>
    <property type="match status" value="1"/>
</dbReference>
<evidence type="ECO:0000256" key="2">
    <source>
        <dbReference type="ARBA" id="ARBA00004613"/>
    </source>
</evidence>
<evidence type="ECO:0000256" key="9">
    <source>
        <dbReference type="ARBA" id="ARBA00023033"/>
    </source>
</evidence>
<comment type="caution">
    <text evidence="18">The sequence shown here is derived from an EMBL/GenBank/DDBJ whole genome shotgun (WGS) entry which is preliminary data.</text>
</comment>
<evidence type="ECO:0000256" key="13">
    <source>
        <dbReference type="ARBA" id="ARBA00044502"/>
    </source>
</evidence>
<dbReference type="GO" id="GO:0016787">
    <property type="term" value="F:hydrolase activity"/>
    <property type="evidence" value="ECO:0007669"/>
    <property type="project" value="UniProtKB-KW"/>
</dbReference>
<keyword evidence="7" id="KW-0560">Oxidoreductase</keyword>
<keyword evidence="4" id="KW-0479">Metal-binding</keyword>
<keyword evidence="19" id="KW-1185">Reference proteome</keyword>
<name>A0AA39WJ09_9PEZI</name>
<evidence type="ECO:0000256" key="10">
    <source>
        <dbReference type="ARBA" id="ARBA00023157"/>
    </source>
</evidence>
<evidence type="ECO:0000256" key="14">
    <source>
        <dbReference type="ARBA" id="ARBA00045077"/>
    </source>
</evidence>
<gene>
    <name evidence="18" type="ORF">B0T14DRAFT_522910</name>
</gene>
<evidence type="ECO:0000256" key="5">
    <source>
        <dbReference type="ARBA" id="ARBA00022729"/>
    </source>
</evidence>
<dbReference type="InterPro" id="IPR005103">
    <property type="entry name" value="AA9_LPMO"/>
</dbReference>
<evidence type="ECO:0000256" key="4">
    <source>
        <dbReference type="ARBA" id="ARBA00022723"/>
    </source>
</evidence>
<evidence type="ECO:0000256" key="7">
    <source>
        <dbReference type="ARBA" id="ARBA00023002"/>
    </source>
</evidence>
<feature type="domain" description="Auxiliary Activity family 9 catalytic" evidence="17">
    <location>
        <begin position="56"/>
        <end position="248"/>
    </location>
</feature>
<keyword evidence="8" id="KW-0186">Copper</keyword>
<dbReference type="GO" id="GO:0046872">
    <property type="term" value="F:metal ion binding"/>
    <property type="evidence" value="ECO:0007669"/>
    <property type="project" value="UniProtKB-KW"/>
</dbReference>
<evidence type="ECO:0000313" key="19">
    <source>
        <dbReference type="Proteomes" id="UP001175000"/>
    </source>
</evidence>
<keyword evidence="3" id="KW-0964">Secreted</keyword>
<comment type="subcellular location">
    <subcellularLocation>
        <location evidence="2">Secreted</location>
    </subcellularLocation>
</comment>
<dbReference type="Pfam" id="PF03443">
    <property type="entry name" value="AA9"/>
    <property type="match status" value="1"/>
</dbReference>
<evidence type="ECO:0000256" key="1">
    <source>
        <dbReference type="ARBA" id="ARBA00001973"/>
    </source>
</evidence>
<dbReference type="EC" id="1.14.99.56" evidence="15"/>
<comment type="catalytic activity">
    <reaction evidence="14">
        <text>[(1-&gt;4)-beta-D-glucosyl]n+m + reduced acceptor + O2 = 4-dehydro-beta-D-glucosyl-[(1-&gt;4)-beta-D-glucosyl]n-1 + [(1-&gt;4)-beta-D-glucosyl]m + acceptor + H2O.</text>
        <dbReference type="EC" id="1.14.99.56"/>
    </reaction>
</comment>
<protein>
    <recommendedName>
        <fullName evidence="15">lytic cellulose monooxygenase (C4-dehydrogenating)</fullName>
        <ecNumber evidence="15">1.14.99.56</ecNumber>
    </recommendedName>
</protein>
<sequence length="259" mass="27372">MPLTSTGKAIQEPPLPGTHTTIQITTDSKRVIAVTMKGVCSLVAALSLAVTEVSGHYIFQQLSIGSKKFAVYEHLRKNANQNSPVTSLSSNDLRCNVGGASGASTVTVPVTAGDAFTFTSDVAVYHQGPISLYMSKAPGSVNDYDGSGDWFKFHDFGPTFNGGQASWPLRTTYTSNIPKCIANGEYLLRIQSLAIHNPGSTPQFYVSCAQVNVTGGGSKTPSPTVKIPGAFKASDPGYTANIYNNFKSYTVPGPAVFSC</sequence>
<evidence type="ECO:0000259" key="17">
    <source>
        <dbReference type="Pfam" id="PF03443"/>
    </source>
</evidence>
<keyword evidence="10" id="KW-1015">Disulfide bond</keyword>
<dbReference type="GO" id="GO:0005576">
    <property type="term" value="C:extracellular region"/>
    <property type="evidence" value="ECO:0007669"/>
    <property type="project" value="UniProtKB-SubCell"/>
</dbReference>
<organism evidence="18 19">
    <name type="scientific">Immersiella caudata</name>
    <dbReference type="NCBI Taxonomy" id="314043"/>
    <lineage>
        <taxon>Eukaryota</taxon>
        <taxon>Fungi</taxon>
        <taxon>Dikarya</taxon>
        <taxon>Ascomycota</taxon>
        <taxon>Pezizomycotina</taxon>
        <taxon>Sordariomycetes</taxon>
        <taxon>Sordariomycetidae</taxon>
        <taxon>Sordariales</taxon>
        <taxon>Lasiosphaeriaceae</taxon>
        <taxon>Immersiella</taxon>
    </lineage>
</organism>
<dbReference type="InterPro" id="IPR049892">
    <property type="entry name" value="AA9"/>
</dbReference>
<evidence type="ECO:0000256" key="16">
    <source>
        <dbReference type="SAM" id="MobiDB-lite"/>
    </source>
</evidence>
<dbReference type="AlphaFoldDB" id="A0AA39WJ09"/>
<feature type="region of interest" description="Disordered" evidence="16">
    <location>
        <begin position="1"/>
        <end position="21"/>
    </location>
</feature>
<keyword evidence="9" id="KW-0503">Monooxygenase</keyword>
<keyword evidence="12" id="KW-0624">Polysaccharide degradation</keyword>
<dbReference type="Gene3D" id="2.70.50.70">
    <property type="match status" value="1"/>
</dbReference>
<evidence type="ECO:0000256" key="3">
    <source>
        <dbReference type="ARBA" id="ARBA00022525"/>
    </source>
</evidence>
<comment type="cofactor">
    <cofactor evidence="1">
        <name>Cu(2+)</name>
        <dbReference type="ChEBI" id="CHEBI:29036"/>
    </cofactor>
</comment>
<accession>A0AA39WJ09</accession>
<dbReference type="Proteomes" id="UP001175000">
    <property type="component" value="Unassembled WGS sequence"/>
</dbReference>
<evidence type="ECO:0000256" key="12">
    <source>
        <dbReference type="ARBA" id="ARBA00023326"/>
    </source>
</evidence>
<proteinExistence type="inferred from homology"/>